<feature type="compositionally biased region" description="Polar residues" evidence="5">
    <location>
        <begin position="150"/>
        <end position="167"/>
    </location>
</feature>
<feature type="compositionally biased region" description="Low complexity" evidence="5">
    <location>
        <begin position="1122"/>
        <end position="1132"/>
    </location>
</feature>
<evidence type="ECO:0000256" key="5">
    <source>
        <dbReference type="SAM" id="MobiDB-lite"/>
    </source>
</evidence>
<keyword evidence="8" id="KW-1185">Reference proteome</keyword>
<dbReference type="InterPro" id="IPR007219">
    <property type="entry name" value="XnlR_reg_dom"/>
</dbReference>
<comment type="subcellular location">
    <subcellularLocation>
        <location evidence="1">Nucleus</location>
    </subcellularLocation>
</comment>
<evidence type="ECO:0000256" key="1">
    <source>
        <dbReference type="ARBA" id="ARBA00004123"/>
    </source>
</evidence>
<dbReference type="GO" id="GO:0005634">
    <property type="term" value="C:nucleus"/>
    <property type="evidence" value="ECO:0007669"/>
    <property type="project" value="UniProtKB-SubCell"/>
</dbReference>
<evidence type="ECO:0000313" key="8">
    <source>
        <dbReference type="Proteomes" id="UP000292702"/>
    </source>
</evidence>
<gene>
    <name evidence="7" type="ORF">EIP91_006114</name>
</gene>
<dbReference type="Proteomes" id="UP000292702">
    <property type="component" value="Unassembled WGS sequence"/>
</dbReference>
<feature type="region of interest" description="Disordered" evidence="5">
    <location>
        <begin position="789"/>
        <end position="812"/>
    </location>
</feature>
<protein>
    <recommendedName>
        <fullName evidence="6">Xylanolytic transcriptional activator regulatory domain-containing protein</fullName>
    </recommendedName>
</protein>
<dbReference type="OrthoDB" id="4456959at2759"/>
<dbReference type="PANTHER" id="PTHR46910:SF3">
    <property type="entry name" value="HALOTOLERANCE PROTEIN 9-RELATED"/>
    <property type="match status" value="1"/>
</dbReference>
<dbReference type="InterPro" id="IPR050987">
    <property type="entry name" value="AtrR-like"/>
</dbReference>
<feature type="region of interest" description="Disordered" evidence="5">
    <location>
        <begin position="1"/>
        <end position="89"/>
    </location>
</feature>
<feature type="region of interest" description="Disordered" evidence="5">
    <location>
        <begin position="146"/>
        <end position="167"/>
    </location>
</feature>
<sequence>MPYAPTNNHPHWPQGPQDTPPTIINLGDHPSLSEPSHTPASAALVEPANLPLPLNYTYRGRHEDDSPSGDDPYYALDSSASHDRSKKRKLRPEVYFSTDFGPAFVRGSWKNGSFSPQKPTTHAPLIPRLPTTSSLQSNALIPPAPLLVSRPSNEQNRSSSGPVTISLTSSLPNPISTKFSRDSLRQVKGEEASAVAFSEYEEVSSGSSSESEDYGELSLIRGMQGISLGSQKPLEGSGLRPSNDSQWRFHGKSSSFKLISAARKFQQLHMDEIAKSQPDGSGSGSPRASGSSGSCDIRFCPLDFHLSQWETDAGDSVPQFSGNLKTHWPDMDLAEQLIDMYFAVMNAVFPLLHRPTFQRQWQDRLFERDVWFACLCMSLFAVASRWCHDPRVLFRDANDTSTPPEKSDPIWNSAGWKYVQVAIELQNSAFSVILPPSLFEVQTYHNIGLFLRGTSVYTDAWTFVSIGLRKAQDIGAHRRSVYGPVPTVEGELWKRAYWQLASFDAITSMILGRPCASRDEDFDLDMPLEVDDEYWENEDPALAFKQPPGKPSRVSAFICWIKLTRIAAHALRTLYALEKSKLPLGLVGPRWREETVQRLNDAMGDWSNEMPEHLRWNTNIKDPILATQSSTINTTYYMVQIVAHRPFIPLPTAHPSGEFYRRSQPGIRPDFQWNSLAVCTNAAKGIVEIVEGYAQNYTQQNFASMANCCYIGAGVLLVHLWVLKAMERSGDVPEGGKAASEERMKDVTTTLKKLMERLEAIAPKMEVAAMWLGEIMESLPSYDIQLEPSAEEEQQPLAAKEESPTSDSPVPIVPSQAYQYIDVPESSQPDRGSLTVQTEPVTARVDYPTHPPEAGSAYPSQTPVRHPPAHTTPSTPQLYSSLSSATASASPYTPVHRWDPPVLDRRTRQIHEHSASVPVASSSTHGAYTPPVTRGHMLSLRHQSSFPSFSPEELSMAHFDPGLPPGQKDVSVPLPPWVVFQGATTGAVQSFFENPGQGSTLSYVRVKPEEDTMPILSDYQPNAIQTPAILPPFYPAPSNNMRQQQVYSQASHVAATAAPNYGQPWEYATYRPDWGSKPSRVVPQYLPSAHSRRSSSSFHQGSNEQLRNVGYETLYTSDGRPHQPQHQHSPPQHQHHLQHQQ</sequence>
<feature type="domain" description="Xylanolytic transcriptional activator regulatory" evidence="6">
    <location>
        <begin position="460"/>
        <end position="533"/>
    </location>
</feature>
<evidence type="ECO:0000256" key="4">
    <source>
        <dbReference type="ARBA" id="ARBA00023242"/>
    </source>
</evidence>
<keyword evidence="2" id="KW-0479">Metal-binding</keyword>
<dbReference type="AlphaFoldDB" id="A0A4R0RMH9"/>
<dbReference type="GO" id="GO:0008270">
    <property type="term" value="F:zinc ion binding"/>
    <property type="evidence" value="ECO:0007669"/>
    <property type="project" value="InterPro"/>
</dbReference>
<dbReference type="PANTHER" id="PTHR46910">
    <property type="entry name" value="TRANSCRIPTION FACTOR PDR1"/>
    <property type="match status" value="1"/>
</dbReference>
<evidence type="ECO:0000256" key="2">
    <source>
        <dbReference type="ARBA" id="ARBA00022723"/>
    </source>
</evidence>
<organism evidence="7 8">
    <name type="scientific">Steccherinum ochraceum</name>
    <dbReference type="NCBI Taxonomy" id="92696"/>
    <lineage>
        <taxon>Eukaryota</taxon>
        <taxon>Fungi</taxon>
        <taxon>Dikarya</taxon>
        <taxon>Basidiomycota</taxon>
        <taxon>Agaricomycotina</taxon>
        <taxon>Agaricomycetes</taxon>
        <taxon>Polyporales</taxon>
        <taxon>Steccherinaceae</taxon>
        <taxon>Steccherinum</taxon>
    </lineage>
</organism>
<dbReference type="SMART" id="SM00906">
    <property type="entry name" value="Fungal_trans"/>
    <property type="match status" value="1"/>
</dbReference>
<proteinExistence type="predicted"/>
<evidence type="ECO:0000259" key="6">
    <source>
        <dbReference type="SMART" id="SM00906"/>
    </source>
</evidence>
<dbReference type="CDD" id="cd12148">
    <property type="entry name" value="fungal_TF_MHR"/>
    <property type="match status" value="1"/>
</dbReference>
<evidence type="ECO:0000256" key="3">
    <source>
        <dbReference type="ARBA" id="ARBA00023125"/>
    </source>
</evidence>
<name>A0A4R0RMH9_9APHY</name>
<comment type="caution">
    <text evidence="7">The sequence shown here is derived from an EMBL/GenBank/DDBJ whole genome shotgun (WGS) entry which is preliminary data.</text>
</comment>
<evidence type="ECO:0000313" key="7">
    <source>
        <dbReference type="EMBL" id="TCD69801.1"/>
    </source>
</evidence>
<feature type="region of interest" description="Disordered" evidence="5">
    <location>
        <begin position="1087"/>
        <end position="1141"/>
    </location>
</feature>
<dbReference type="GO" id="GO:0006351">
    <property type="term" value="P:DNA-templated transcription"/>
    <property type="evidence" value="ECO:0007669"/>
    <property type="project" value="InterPro"/>
</dbReference>
<dbReference type="GO" id="GO:0003700">
    <property type="term" value="F:DNA-binding transcription factor activity"/>
    <property type="evidence" value="ECO:0007669"/>
    <property type="project" value="InterPro"/>
</dbReference>
<dbReference type="Pfam" id="PF04082">
    <property type="entry name" value="Fungal_trans"/>
    <property type="match status" value="1"/>
</dbReference>
<keyword evidence="4" id="KW-0539">Nucleus</keyword>
<reference evidence="7 8" key="1">
    <citation type="submission" date="2018-11" db="EMBL/GenBank/DDBJ databases">
        <title>Genome assembly of Steccherinum ochraceum LE-BIN_3174, the white-rot fungus of the Steccherinaceae family (The Residual Polyporoid clade, Polyporales, Basidiomycota).</title>
        <authorList>
            <person name="Fedorova T.V."/>
            <person name="Glazunova O.A."/>
            <person name="Landesman E.O."/>
            <person name="Moiseenko K.V."/>
            <person name="Psurtseva N.V."/>
            <person name="Savinova O.S."/>
            <person name="Shakhova N.V."/>
            <person name="Tyazhelova T.V."/>
            <person name="Vasina D.V."/>
        </authorList>
    </citation>
    <scope>NUCLEOTIDE SEQUENCE [LARGE SCALE GENOMIC DNA]</scope>
    <source>
        <strain evidence="7 8">LE-BIN_3174</strain>
    </source>
</reference>
<feature type="region of interest" description="Disordered" evidence="5">
    <location>
        <begin position="845"/>
        <end position="879"/>
    </location>
</feature>
<dbReference type="EMBL" id="RWJN01000033">
    <property type="protein sequence ID" value="TCD69801.1"/>
    <property type="molecule type" value="Genomic_DNA"/>
</dbReference>
<dbReference type="GO" id="GO:0003677">
    <property type="term" value="F:DNA binding"/>
    <property type="evidence" value="ECO:0007669"/>
    <property type="project" value="UniProtKB-KW"/>
</dbReference>
<accession>A0A4R0RMH9</accession>
<keyword evidence="3" id="KW-0238">DNA-binding</keyword>